<protein>
    <submittedName>
        <fullName evidence="1">Uncharacterized protein</fullName>
    </submittedName>
</protein>
<name>A0A0E9P8L1_ANGAN</name>
<sequence>MSNEQHRGSATPDPGEPHCVRVSAITQHLLDKLKHLVTQFTHLTWMIWVI</sequence>
<dbReference type="EMBL" id="GBXM01107743">
    <property type="protein sequence ID" value="JAH00834.1"/>
    <property type="molecule type" value="Transcribed_RNA"/>
</dbReference>
<organism evidence="1">
    <name type="scientific">Anguilla anguilla</name>
    <name type="common">European freshwater eel</name>
    <name type="synonym">Muraena anguilla</name>
    <dbReference type="NCBI Taxonomy" id="7936"/>
    <lineage>
        <taxon>Eukaryota</taxon>
        <taxon>Metazoa</taxon>
        <taxon>Chordata</taxon>
        <taxon>Craniata</taxon>
        <taxon>Vertebrata</taxon>
        <taxon>Euteleostomi</taxon>
        <taxon>Actinopterygii</taxon>
        <taxon>Neopterygii</taxon>
        <taxon>Teleostei</taxon>
        <taxon>Anguilliformes</taxon>
        <taxon>Anguillidae</taxon>
        <taxon>Anguilla</taxon>
    </lineage>
</organism>
<reference evidence="1" key="1">
    <citation type="submission" date="2014-11" db="EMBL/GenBank/DDBJ databases">
        <authorList>
            <person name="Amaro Gonzalez C."/>
        </authorList>
    </citation>
    <scope>NUCLEOTIDE SEQUENCE</scope>
</reference>
<reference evidence="1" key="2">
    <citation type="journal article" date="2015" name="Fish Shellfish Immunol.">
        <title>Early steps in the European eel (Anguilla anguilla)-Vibrio vulnificus interaction in the gills: Role of the RtxA13 toxin.</title>
        <authorList>
            <person name="Callol A."/>
            <person name="Pajuelo D."/>
            <person name="Ebbesson L."/>
            <person name="Teles M."/>
            <person name="MacKenzie S."/>
            <person name="Amaro C."/>
        </authorList>
    </citation>
    <scope>NUCLEOTIDE SEQUENCE</scope>
</reference>
<accession>A0A0E9P8L1</accession>
<proteinExistence type="predicted"/>
<dbReference type="AlphaFoldDB" id="A0A0E9P8L1"/>
<evidence type="ECO:0000313" key="1">
    <source>
        <dbReference type="EMBL" id="JAH00834.1"/>
    </source>
</evidence>